<dbReference type="PROSITE" id="PS00290">
    <property type="entry name" value="IG_MHC"/>
    <property type="match status" value="1"/>
</dbReference>
<feature type="transmembrane region" description="Helical" evidence="3">
    <location>
        <begin position="301"/>
        <end position="327"/>
    </location>
</feature>
<keyword evidence="3" id="KW-0812">Transmembrane</keyword>
<dbReference type="InterPro" id="IPR007110">
    <property type="entry name" value="Ig-like_dom"/>
</dbReference>
<keyword evidence="2" id="KW-0393">Immunoglobulin domain</keyword>
<dbReference type="GO" id="GO:0005615">
    <property type="term" value="C:extracellular space"/>
    <property type="evidence" value="ECO:0007669"/>
    <property type="project" value="TreeGrafter"/>
</dbReference>
<keyword evidence="6" id="KW-1185">Reference proteome</keyword>
<feature type="signal peptide" evidence="4">
    <location>
        <begin position="1"/>
        <end position="19"/>
    </location>
</feature>
<proteinExistence type="predicted"/>
<evidence type="ECO:0000313" key="7">
    <source>
        <dbReference type="RefSeq" id="XP_030621677.1"/>
    </source>
</evidence>
<dbReference type="PANTHER" id="PTHR16675">
    <property type="entry name" value="MHC CLASS I-RELATED"/>
    <property type="match status" value="1"/>
</dbReference>
<feature type="chain" id="PRO_5026757207" evidence="4">
    <location>
        <begin position="20"/>
        <end position="357"/>
    </location>
</feature>
<dbReference type="InParanoid" id="A0A6J2UQV7"/>
<dbReference type="Proteomes" id="UP000504632">
    <property type="component" value="Chromosome 1"/>
</dbReference>
<dbReference type="InterPro" id="IPR011162">
    <property type="entry name" value="MHC_I/II-like_Ag-recog"/>
</dbReference>
<reference evidence="7" key="1">
    <citation type="submission" date="2025-08" db="UniProtKB">
        <authorList>
            <consortium name="RefSeq"/>
        </authorList>
    </citation>
    <scope>IDENTIFICATION</scope>
</reference>
<organism evidence="6 7">
    <name type="scientific">Chanos chanos</name>
    <name type="common">Milkfish</name>
    <name type="synonym">Mugil chanos</name>
    <dbReference type="NCBI Taxonomy" id="29144"/>
    <lineage>
        <taxon>Eukaryota</taxon>
        <taxon>Metazoa</taxon>
        <taxon>Chordata</taxon>
        <taxon>Craniata</taxon>
        <taxon>Vertebrata</taxon>
        <taxon>Euteleostomi</taxon>
        <taxon>Actinopterygii</taxon>
        <taxon>Neopterygii</taxon>
        <taxon>Teleostei</taxon>
        <taxon>Ostariophysi</taxon>
        <taxon>Gonorynchiformes</taxon>
        <taxon>Chanidae</taxon>
        <taxon>Chanos</taxon>
    </lineage>
</organism>
<protein>
    <submittedName>
        <fullName evidence="7">Class I histocompatibility antigen, F10 alpha chain-like</fullName>
    </submittedName>
</protein>
<evidence type="ECO:0000256" key="3">
    <source>
        <dbReference type="SAM" id="Phobius"/>
    </source>
</evidence>
<dbReference type="Gene3D" id="2.60.40.10">
    <property type="entry name" value="Immunoglobulins"/>
    <property type="match status" value="1"/>
</dbReference>
<feature type="domain" description="Ig-like" evidence="5">
    <location>
        <begin position="200"/>
        <end position="291"/>
    </location>
</feature>
<dbReference type="PROSITE" id="PS50835">
    <property type="entry name" value="IG_LIKE"/>
    <property type="match status" value="1"/>
</dbReference>
<dbReference type="GO" id="GO:0006955">
    <property type="term" value="P:immune response"/>
    <property type="evidence" value="ECO:0007669"/>
    <property type="project" value="TreeGrafter"/>
</dbReference>
<dbReference type="InterPro" id="IPR036179">
    <property type="entry name" value="Ig-like_dom_sf"/>
</dbReference>
<name>A0A6J2UQV7_CHACN</name>
<dbReference type="GeneID" id="115805275"/>
<dbReference type="InterPro" id="IPR003006">
    <property type="entry name" value="Ig/MHC_CS"/>
</dbReference>
<dbReference type="InterPro" id="IPR003597">
    <property type="entry name" value="Ig_C1-set"/>
</dbReference>
<evidence type="ECO:0000256" key="2">
    <source>
        <dbReference type="ARBA" id="ARBA00023319"/>
    </source>
</evidence>
<evidence type="ECO:0000313" key="6">
    <source>
        <dbReference type="Proteomes" id="UP000504632"/>
    </source>
</evidence>
<dbReference type="SMART" id="SM00407">
    <property type="entry name" value="IGc1"/>
    <property type="match status" value="1"/>
</dbReference>
<dbReference type="InterPro" id="IPR037055">
    <property type="entry name" value="MHC_I-like_Ag-recog_sf"/>
</dbReference>
<evidence type="ECO:0000259" key="5">
    <source>
        <dbReference type="PROSITE" id="PS50835"/>
    </source>
</evidence>
<dbReference type="OrthoDB" id="8936120at2759"/>
<evidence type="ECO:0000256" key="1">
    <source>
        <dbReference type="ARBA" id="ARBA00023180"/>
    </source>
</evidence>
<evidence type="ECO:0000256" key="4">
    <source>
        <dbReference type="SAM" id="SignalP"/>
    </source>
</evidence>
<keyword evidence="1" id="KW-0325">Glycoprotein</keyword>
<sequence>MWRLQTLVSFLCISSNVNAGSHSLYAFATFIIGETQFPQFSVVLLLDDVQVAYYDSTERKVIHRRHNNTEDYDAEQRYLGLIFEDIYDGMKHRALYMKHQYNATHGVHAQQRLAGCDFYESDNSGKMMLWDTFNGIKIDELHFNTQQFSYEVNSKWSDIFSINKVQFQQLFSNIYYPICIRTLRKYLLMEKNSVRRKVKPRVRILKKTLTDSGMVQVSCLATGFYPRHINLTILRDGQPVFEDQITGGILLPNTDGTYQMRKSLEISEEELREKHKYTCTATHLSLDNKLDIHTDNSPDPLILPLMISILVVLFVLVMAPITGCIIWKRCTGRKQLTQGGYAATANAEENGPSADFK</sequence>
<accession>A0A6J2UQV7</accession>
<dbReference type="Gene3D" id="3.30.500.10">
    <property type="entry name" value="MHC class I-like antigen recognition-like"/>
    <property type="match status" value="1"/>
</dbReference>
<keyword evidence="4" id="KW-0732">Signal</keyword>
<dbReference type="PANTHER" id="PTHR16675:SF191">
    <property type="entry name" value="CLASS I HISTOCOMPATIBILITY ANTIGEN, F10 ALPHA CHAIN-LIKE-RELATED"/>
    <property type="match status" value="1"/>
</dbReference>
<keyword evidence="3" id="KW-1133">Transmembrane helix</keyword>
<dbReference type="AlphaFoldDB" id="A0A6J2UQV7"/>
<dbReference type="Pfam" id="PF07654">
    <property type="entry name" value="C1-set"/>
    <property type="match status" value="1"/>
</dbReference>
<dbReference type="GO" id="GO:0009897">
    <property type="term" value="C:external side of plasma membrane"/>
    <property type="evidence" value="ECO:0007669"/>
    <property type="project" value="TreeGrafter"/>
</dbReference>
<dbReference type="SUPFAM" id="SSF48726">
    <property type="entry name" value="Immunoglobulin"/>
    <property type="match status" value="1"/>
</dbReference>
<dbReference type="SUPFAM" id="SSF54452">
    <property type="entry name" value="MHC antigen-recognition domain"/>
    <property type="match status" value="1"/>
</dbReference>
<dbReference type="InterPro" id="IPR050208">
    <property type="entry name" value="MHC_class-I_related"/>
</dbReference>
<keyword evidence="3" id="KW-0472">Membrane</keyword>
<dbReference type="InterPro" id="IPR013783">
    <property type="entry name" value="Ig-like_fold"/>
</dbReference>
<dbReference type="FunFam" id="3.30.500.10:FF:000007">
    <property type="entry name" value="Major histocompatibility complex class I LDA"/>
    <property type="match status" value="1"/>
</dbReference>
<gene>
    <name evidence="7" type="primary">LOC115805275</name>
</gene>
<dbReference type="RefSeq" id="XP_030621677.1">
    <property type="nucleotide sequence ID" value="XM_030765817.1"/>
</dbReference>